<proteinExistence type="predicted"/>
<dbReference type="Gene3D" id="1.25.40.10">
    <property type="entry name" value="Tetratricopeptide repeat domain"/>
    <property type="match status" value="1"/>
</dbReference>
<dbReference type="Pfam" id="PF06041">
    <property type="entry name" value="DUF924"/>
    <property type="match status" value="1"/>
</dbReference>
<accession>A0AAE0BCI4</accession>
<dbReference type="InterPro" id="IPR011990">
    <property type="entry name" value="TPR-like_helical_dom_sf"/>
</dbReference>
<name>A0AAE0BCI4_9CHLO</name>
<protein>
    <recommendedName>
        <fullName evidence="3">DUF924 domain-containing protein</fullName>
    </recommendedName>
</protein>
<evidence type="ECO:0000313" key="2">
    <source>
        <dbReference type="Proteomes" id="UP001190700"/>
    </source>
</evidence>
<gene>
    <name evidence="1" type="ORF">CYMTET_56371</name>
</gene>
<reference evidence="1 2" key="1">
    <citation type="journal article" date="2015" name="Genome Biol. Evol.">
        <title>Comparative Genomics of a Bacterivorous Green Alga Reveals Evolutionary Causalities and Consequences of Phago-Mixotrophic Mode of Nutrition.</title>
        <authorList>
            <person name="Burns J.A."/>
            <person name="Paasch A."/>
            <person name="Narechania A."/>
            <person name="Kim E."/>
        </authorList>
    </citation>
    <scope>NUCLEOTIDE SEQUENCE [LARGE SCALE GENOMIC DNA]</scope>
    <source>
        <strain evidence="1 2">PLY_AMNH</strain>
    </source>
</reference>
<dbReference type="Proteomes" id="UP001190700">
    <property type="component" value="Unassembled WGS sequence"/>
</dbReference>
<dbReference type="SUPFAM" id="SSF48452">
    <property type="entry name" value="TPR-like"/>
    <property type="match status" value="1"/>
</dbReference>
<organism evidence="1 2">
    <name type="scientific">Cymbomonas tetramitiformis</name>
    <dbReference type="NCBI Taxonomy" id="36881"/>
    <lineage>
        <taxon>Eukaryota</taxon>
        <taxon>Viridiplantae</taxon>
        <taxon>Chlorophyta</taxon>
        <taxon>Pyramimonadophyceae</taxon>
        <taxon>Pyramimonadales</taxon>
        <taxon>Pyramimonadaceae</taxon>
        <taxon>Cymbomonas</taxon>
    </lineage>
</organism>
<dbReference type="InterPro" id="IPR010323">
    <property type="entry name" value="DUF924"/>
</dbReference>
<dbReference type="AlphaFoldDB" id="A0AAE0BCI4"/>
<sequence>MASSDIDHILTFWFDGPGHGKHYWAGGPEGQKQLDDLINQQFGTLVGQAAQGSLTAEWSQTASGSLALIILLDQWSRNIYRNTPKAFEQDPLAQQICLAGMAKNQHMEISDNPTDPTGSSRRQMFLIPLFHSEKIDLLEKGLQLINEGIVQYHWGIEGYTYTRVQDMKTFGRIPSRNKARGLESTPEEKAAGY</sequence>
<evidence type="ECO:0000313" key="1">
    <source>
        <dbReference type="EMBL" id="KAK3233322.1"/>
    </source>
</evidence>
<evidence type="ECO:0008006" key="3">
    <source>
        <dbReference type="Google" id="ProtNLM"/>
    </source>
</evidence>
<dbReference type="Gene3D" id="1.20.58.320">
    <property type="entry name" value="TPR-like"/>
    <property type="match status" value="1"/>
</dbReference>
<keyword evidence="2" id="KW-1185">Reference proteome</keyword>
<dbReference type="EMBL" id="LGRX02035750">
    <property type="protein sequence ID" value="KAK3233322.1"/>
    <property type="molecule type" value="Genomic_DNA"/>
</dbReference>
<comment type="caution">
    <text evidence="1">The sequence shown here is derived from an EMBL/GenBank/DDBJ whole genome shotgun (WGS) entry which is preliminary data.</text>
</comment>